<protein>
    <submittedName>
        <fullName evidence="5">DNA-binding LacI/PurR family transcriptional regulator</fullName>
    </submittedName>
</protein>
<keyword evidence="6" id="KW-1185">Reference proteome</keyword>
<dbReference type="PROSITE" id="PS50932">
    <property type="entry name" value="HTH_LACI_2"/>
    <property type="match status" value="1"/>
</dbReference>
<dbReference type="InterPro" id="IPR028082">
    <property type="entry name" value="Peripla_BP_I"/>
</dbReference>
<dbReference type="Gene3D" id="3.40.50.2300">
    <property type="match status" value="2"/>
</dbReference>
<dbReference type="InterPro" id="IPR010982">
    <property type="entry name" value="Lambda_DNA-bd_dom_sf"/>
</dbReference>
<feature type="domain" description="HTH lacI-type" evidence="4">
    <location>
        <begin position="1"/>
        <end position="53"/>
    </location>
</feature>
<name>A0ABS2M1F8_9ACTN</name>
<comment type="caution">
    <text evidence="5">The sequence shown here is derived from an EMBL/GenBank/DDBJ whole genome shotgun (WGS) entry which is preliminary data.</text>
</comment>
<dbReference type="Proteomes" id="UP000764837">
    <property type="component" value="Unassembled WGS sequence"/>
</dbReference>
<evidence type="ECO:0000259" key="4">
    <source>
        <dbReference type="PROSITE" id="PS50932"/>
    </source>
</evidence>
<gene>
    <name evidence="5" type="ORF">JOD64_005513</name>
</gene>
<proteinExistence type="predicted"/>
<dbReference type="PANTHER" id="PTHR30146">
    <property type="entry name" value="LACI-RELATED TRANSCRIPTIONAL REPRESSOR"/>
    <property type="match status" value="1"/>
</dbReference>
<dbReference type="InterPro" id="IPR000843">
    <property type="entry name" value="HTH_LacI"/>
</dbReference>
<evidence type="ECO:0000256" key="2">
    <source>
        <dbReference type="ARBA" id="ARBA00023125"/>
    </source>
</evidence>
<dbReference type="Pfam" id="PF13377">
    <property type="entry name" value="Peripla_BP_3"/>
    <property type="match status" value="1"/>
</dbReference>
<evidence type="ECO:0000313" key="6">
    <source>
        <dbReference type="Proteomes" id="UP000764837"/>
    </source>
</evidence>
<evidence type="ECO:0000313" key="5">
    <source>
        <dbReference type="EMBL" id="MBM7494291.1"/>
    </source>
</evidence>
<evidence type="ECO:0000256" key="3">
    <source>
        <dbReference type="ARBA" id="ARBA00023163"/>
    </source>
</evidence>
<dbReference type="Pfam" id="PF00356">
    <property type="entry name" value="LacI"/>
    <property type="match status" value="1"/>
</dbReference>
<dbReference type="PROSITE" id="PS00356">
    <property type="entry name" value="HTH_LACI_1"/>
    <property type="match status" value="1"/>
</dbReference>
<dbReference type="SUPFAM" id="SSF47413">
    <property type="entry name" value="lambda repressor-like DNA-binding domains"/>
    <property type="match status" value="1"/>
</dbReference>
<organism evidence="5 6">
    <name type="scientific">Micromonospora luteifusca</name>
    <dbReference type="NCBI Taxonomy" id="709860"/>
    <lineage>
        <taxon>Bacteria</taxon>
        <taxon>Bacillati</taxon>
        <taxon>Actinomycetota</taxon>
        <taxon>Actinomycetes</taxon>
        <taxon>Micromonosporales</taxon>
        <taxon>Micromonosporaceae</taxon>
        <taxon>Micromonospora</taxon>
    </lineage>
</organism>
<dbReference type="GO" id="GO:0003677">
    <property type="term" value="F:DNA binding"/>
    <property type="evidence" value="ECO:0007669"/>
    <property type="project" value="UniProtKB-KW"/>
</dbReference>
<keyword evidence="3" id="KW-0804">Transcription</keyword>
<keyword evidence="2 5" id="KW-0238">DNA-binding</keyword>
<dbReference type="Gene3D" id="1.10.260.40">
    <property type="entry name" value="lambda repressor-like DNA-binding domains"/>
    <property type="match status" value="1"/>
</dbReference>
<reference evidence="5 6" key="1">
    <citation type="submission" date="2021-01" db="EMBL/GenBank/DDBJ databases">
        <title>Sequencing the genomes of 1000 actinobacteria strains.</title>
        <authorList>
            <person name="Klenk H.-P."/>
        </authorList>
    </citation>
    <scope>NUCLEOTIDE SEQUENCE [LARGE SCALE GENOMIC DNA]</scope>
    <source>
        <strain evidence="5 6">DSM 100204</strain>
    </source>
</reference>
<dbReference type="PANTHER" id="PTHR30146:SF109">
    <property type="entry name" value="HTH-TYPE TRANSCRIPTIONAL REGULATOR GALS"/>
    <property type="match status" value="1"/>
</dbReference>
<dbReference type="RefSeq" id="WP_204944880.1">
    <property type="nucleotide sequence ID" value="NZ_JAFBBP010000001.1"/>
</dbReference>
<sequence length="347" mass="37027">MRDVAELAKVSSQTVSRVINGHPYVADGTRQRVLDAMSRLNYQRNPAARALVTRRSGTLGIIGYESPLYGPTSMLYAIEGAARVAGYFVSVASVRDLDHRSVFDAVDWLRRQSVEGIIAIAPKPTMADAFAQASSGLASVTAGGGRSPAVPSAQIDNVEGARLATRHLLELGHTTVHHVAGPDDWPEAAERADGWRDALRAAGAPVPAVMPGDWSAATGYEQGACLARDPSVTAIFCASDQLALGVLRALHEAGRQVPDDVSVVGFDGAFDGALFLPPLTSVRQDFAELGRRSVRLLLAQLDRPAHGSLRRRDVLMPELVIRGSAAAPRDRYRPSAEQTRSGLTHSV</sequence>
<dbReference type="CDD" id="cd01392">
    <property type="entry name" value="HTH_LacI"/>
    <property type="match status" value="1"/>
</dbReference>
<accession>A0ABS2M1F8</accession>
<keyword evidence="1" id="KW-0805">Transcription regulation</keyword>
<dbReference type="CDD" id="cd01574">
    <property type="entry name" value="PBP1_LacI"/>
    <property type="match status" value="1"/>
</dbReference>
<dbReference type="InterPro" id="IPR046335">
    <property type="entry name" value="LacI/GalR-like_sensor"/>
</dbReference>
<dbReference type="EMBL" id="JAFBBP010000001">
    <property type="protein sequence ID" value="MBM7494291.1"/>
    <property type="molecule type" value="Genomic_DNA"/>
</dbReference>
<evidence type="ECO:0000256" key="1">
    <source>
        <dbReference type="ARBA" id="ARBA00023015"/>
    </source>
</evidence>
<dbReference type="SUPFAM" id="SSF53822">
    <property type="entry name" value="Periplasmic binding protein-like I"/>
    <property type="match status" value="1"/>
</dbReference>
<dbReference type="SMART" id="SM00354">
    <property type="entry name" value="HTH_LACI"/>
    <property type="match status" value="1"/>
</dbReference>